<evidence type="ECO:0000313" key="9">
    <source>
        <dbReference type="Proteomes" id="UP000514720"/>
    </source>
</evidence>
<dbReference type="PANTHER" id="PTHR11265">
    <property type="entry name" value="S-ADENOSYL-METHYLTRANSFERASE MRAW"/>
    <property type="match status" value="1"/>
</dbReference>
<dbReference type="Gene3D" id="3.40.50.150">
    <property type="entry name" value="Vaccinia Virus protein VP39"/>
    <property type="match status" value="1"/>
</dbReference>
<feature type="binding site" evidence="7">
    <location>
        <position position="106"/>
    </location>
    <ligand>
        <name>S-adenosyl-L-methionine</name>
        <dbReference type="ChEBI" id="CHEBI:59789"/>
    </ligand>
</feature>
<feature type="binding site" evidence="7">
    <location>
        <begin position="32"/>
        <end position="34"/>
    </location>
    <ligand>
        <name>S-adenosyl-L-methionine</name>
        <dbReference type="ChEBI" id="CHEBI:59789"/>
    </ligand>
</feature>
<keyword evidence="5 7" id="KW-0808">Transferase</keyword>
<proteinExistence type="inferred from homology"/>
<dbReference type="Gene3D" id="1.10.150.170">
    <property type="entry name" value="Putative methyltransferase TM0872, insert domain"/>
    <property type="match status" value="1"/>
</dbReference>
<evidence type="ECO:0000256" key="1">
    <source>
        <dbReference type="ARBA" id="ARBA00010396"/>
    </source>
</evidence>
<protein>
    <recommendedName>
        <fullName evidence="7">Ribosomal RNA small subunit methyltransferase H</fullName>
        <ecNumber evidence="7">2.1.1.199</ecNumber>
    </recommendedName>
    <alternativeName>
        <fullName evidence="7">16S rRNA m(4)C1402 methyltransferase</fullName>
    </alternativeName>
    <alternativeName>
        <fullName evidence="7">rRNA (cytosine-N(4)-)-methyltransferase RsmH</fullName>
    </alternativeName>
</protein>
<keyword evidence="3 7" id="KW-0698">rRNA processing</keyword>
<gene>
    <name evidence="7 8" type="primary">rsmH</name>
    <name evidence="8" type="ORF">G4Z02_07520</name>
</gene>
<feature type="binding site" evidence="7">
    <location>
        <position position="99"/>
    </location>
    <ligand>
        <name>S-adenosyl-L-methionine</name>
        <dbReference type="ChEBI" id="CHEBI:59789"/>
    </ligand>
</feature>
<comment type="catalytic activity">
    <reaction evidence="7">
        <text>cytidine(1402) in 16S rRNA + S-adenosyl-L-methionine = N(4)-methylcytidine(1402) in 16S rRNA + S-adenosyl-L-homocysteine + H(+)</text>
        <dbReference type="Rhea" id="RHEA:42928"/>
        <dbReference type="Rhea" id="RHEA-COMP:10286"/>
        <dbReference type="Rhea" id="RHEA-COMP:10287"/>
        <dbReference type="ChEBI" id="CHEBI:15378"/>
        <dbReference type="ChEBI" id="CHEBI:57856"/>
        <dbReference type="ChEBI" id="CHEBI:59789"/>
        <dbReference type="ChEBI" id="CHEBI:74506"/>
        <dbReference type="ChEBI" id="CHEBI:82748"/>
        <dbReference type="EC" id="2.1.1.199"/>
    </reaction>
</comment>
<comment type="similarity">
    <text evidence="1 7">Belongs to the methyltransferase superfamily. RsmH family.</text>
</comment>
<feature type="binding site" evidence="7">
    <location>
        <position position="51"/>
    </location>
    <ligand>
        <name>S-adenosyl-L-methionine</name>
        <dbReference type="ChEBI" id="CHEBI:59789"/>
    </ligand>
</feature>
<comment type="function">
    <text evidence="7">Specifically methylates the N4 position of cytidine in position 1402 (C1402) of 16S rRNA.</text>
</comment>
<keyword evidence="6 7" id="KW-0949">S-adenosyl-L-methionine</keyword>
<evidence type="ECO:0000313" key="8">
    <source>
        <dbReference type="EMBL" id="QMS85596.1"/>
    </source>
</evidence>
<dbReference type="GO" id="GO:0070475">
    <property type="term" value="P:rRNA base methylation"/>
    <property type="evidence" value="ECO:0007669"/>
    <property type="project" value="UniProtKB-UniRule"/>
</dbReference>
<organism evidence="8 9">
    <name type="scientific">Candidatus Xianfuyuplasma coldseepsis</name>
    <dbReference type="NCBI Taxonomy" id="2782163"/>
    <lineage>
        <taxon>Bacteria</taxon>
        <taxon>Bacillati</taxon>
        <taxon>Mycoplasmatota</taxon>
        <taxon>Mollicutes</taxon>
        <taxon>Candidatus Izemoplasmatales</taxon>
        <taxon>Candidatus Izemoplasmataceae</taxon>
        <taxon>Candidatus Xianfuyuplasma</taxon>
    </lineage>
</organism>
<dbReference type="KEGG" id="xcl:G4Z02_07520"/>
<dbReference type="Pfam" id="PF01795">
    <property type="entry name" value="Methyltransf_5"/>
    <property type="match status" value="1"/>
</dbReference>
<dbReference type="InterPro" id="IPR029063">
    <property type="entry name" value="SAM-dependent_MTases_sf"/>
</dbReference>
<dbReference type="EMBL" id="CP048914">
    <property type="protein sequence ID" value="QMS85596.1"/>
    <property type="molecule type" value="Genomic_DNA"/>
</dbReference>
<evidence type="ECO:0000256" key="5">
    <source>
        <dbReference type="ARBA" id="ARBA00022679"/>
    </source>
</evidence>
<evidence type="ECO:0000256" key="6">
    <source>
        <dbReference type="ARBA" id="ARBA00022691"/>
    </source>
</evidence>
<reference evidence="8 9" key="1">
    <citation type="submission" date="2020-02" db="EMBL/GenBank/DDBJ databases">
        <authorList>
            <person name="Zheng R.K."/>
            <person name="Sun C.M."/>
        </authorList>
    </citation>
    <scope>NUCLEOTIDE SEQUENCE [LARGE SCALE GENOMIC DNA]</scope>
    <source>
        <strain evidence="9">zrk13</strain>
    </source>
</reference>
<dbReference type="InterPro" id="IPR002903">
    <property type="entry name" value="RsmH"/>
</dbReference>
<dbReference type="InterPro" id="IPR023397">
    <property type="entry name" value="SAM-dep_MeTrfase_MraW_recog"/>
</dbReference>
<dbReference type="RefSeq" id="WP_258877397.1">
    <property type="nucleotide sequence ID" value="NZ_CP048914.1"/>
</dbReference>
<dbReference type="NCBIfam" id="TIGR00006">
    <property type="entry name" value="16S rRNA (cytosine(1402)-N(4))-methyltransferase RsmH"/>
    <property type="match status" value="1"/>
</dbReference>
<dbReference type="GO" id="GO:0005737">
    <property type="term" value="C:cytoplasm"/>
    <property type="evidence" value="ECO:0007669"/>
    <property type="project" value="UniProtKB-SubCell"/>
</dbReference>
<evidence type="ECO:0000256" key="2">
    <source>
        <dbReference type="ARBA" id="ARBA00022490"/>
    </source>
</evidence>
<dbReference type="AlphaFoldDB" id="A0A7L7KTL8"/>
<dbReference type="GO" id="GO:0071424">
    <property type="term" value="F:rRNA (cytosine-N4-)-methyltransferase activity"/>
    <property type="evidence" value="ECO:0007669"/>
    <property type="project" value="UniProtKB-UniRule"/>
</dbReference>
<dbReference type="Proteomes" id="UP000514720">
    <property type="component" value="Chromosome"/>
</dbReference>
<comment type="subcellular location">
    <subcellularLocation>
        <location evidence="7">Cytoplasm</location>
    </subcellularLocation>
</comment>
<keyword evidence="2 7" id="KW-0963">Cytoplasm</keyword>
<evidence type="ECO:0000256" key="7">
    <source>
        <dbReference type="HAMAP-Rule" id="MF_01007"/>
    </source>
</evidence>
<dbReference type="PANTHER" id="PTHR11265:SF0">
    <property type="entry name" value="12S RRNA N4-METHYLCYTIDINE METHYLTRANSFERASE"/>
    <property type="match status" value="1"/>
</dbReference>
<sequence length="309" mass="35516">MVEHISVLLQESLTYLNIKEDGIYVDCTLGGGGHSSAILSQLTTGHLYAFDQDQYAIDRATEKLQNISPNFTIIKSNFRHLASELEKLGVTAVDGILYDLGVSSFQFDLPDRGFSYNYDAPLDMRMNQQQNLTAETIVNTYDFHELMKILYRYADESYAKQIARQIEKDRQVQPIKTTFELVDVIKRALPQKRLNKKGHPAKKTFQALRIAVNDELRVFEESLEQAFPLLNVDGRIVVISFHSLEDRIAKTMFREQTTINIPKHIPITPDLEPDFELLHRKVILPSQMELEQNNRAHSAKLRAIKRVKK</sequence>
<dbReference type="SUPFAM" id="SSF81799">
    <property type="entry name" value="Putative methyltransferase TM0872, insert domain"/>
    <property type="match status" value="1"/>
</dbReference>
<evidence type="ECO:0000256" key="4">
    <source>
        <dbReference type="ARBA" id="ARBA00022603"/>
    </source>
</evidence>
<keyword evidence="9" id="KW-1185">Reference proteome</keyword>
<dbReference type="SUPFAM" id="SSF53335">
    <property type="entry name" value="S-adenosyl-L-methionine-dependent methyltransferases"/>
    <property type="match status" value="1"/>
</dbReference>
<dbReference type="HAMAP" id="MF_01007">
    <property type="entry name" value="16SrRNA_methyltr_H"/>
    <property type="match status" value="1"/>
</dbReference>
<evidence type="ECO:0000256" key="3">
    <source>
        <dbReference type="ARBA" id="ARBA00022552"/>
    </source>
</evidence>
<accession>A0A7L7KTL8</accession>
<feature type="binding site" evidence="7">
    <location>
        <position position="78"/>
    </location>
    <ligand>
        <name>S-adenosyl-L-methionine</name>
        <dbReference type="ChEBI" id="CHEBI:59789"/>
    </ligand>
</feature>
<dbReference type="PIRSF" id="PIRSF004486">
    <property type="entry name" value="MraW"/>
    <property type="match status" value="1"/>
</dbReference>
<keyword evidence="4 7" id="KW-0489">Methyltransferase</keyword>
<name>A0A7L7KTL8_9MOLU</name>
<dbReference type="EC" id="2.1.1.199" evidence="7"/>